<evidence type="ECO:0000256" key="2">
    <source>
        <dbReference type="ARBA" id="ARBA00022475"/>
    </source>
</evidence>
<evidence type="ECO:0000313" key="12">
    <source>
        <dbReference type="Proteomes" id="UP000886476"/>
    </source>
</evidence>
<keyword evidence="2" id="KW-1003">Cell membrane</keyword>
<evidence type="ECO:0000256" key="8">
    <source>
        <dbReference type="SAM" id="MobiDB-lite"/>
    </source>
</evidence>
<dbReference type="RefSeq" id="WP_172110443.1">
    <property type="nucleotide sequence ID" value="NZ_JABFDN010000002.1"/>
</dbReference>
<evidence type="ECO:0000256" key="5">
    <source>
        <dbReference type="ARBA" id="ARBA00022692"/>
    </source>
</evidence>
<feature type="transmembrane region" description="Helical" evidence="9">
    <location>
        <begin position="154"/>
        <end position="172"/>
    </location>
</feature>
<dbReference type="PANTHER" id="PTHR33908">
    <property type="entry name" value="MANNOSYLTRANSFERASE YKCB-RELATED"/>
    <property type="match status" value="1"/>
</dbReference>
<organism evidence="11 12">
    <name type="scientific">Bradyrhizobium aeschynomenes</name>
    <dbReference type="NCBI Taxonomy" id="2734909"/>
    <lineage>
        <taxon>Bacteria</taxon>
        <taxon>Pseudomonadati</taxon>
        <taxon>Pseudomonadota</taxon>
        <taxon>Alphaproteobacteria</taxon>
        <taxon>Hyphomicrobiales</taxon>
        <taxon>Nitrobacteraceae</taxon>
        <taxon>Bradyrhizobium</taxon>
    </lineage>
</organism>
<evidence type="ECO:0000256" key="7">
    <source>
        <dbReference type="ARBA" id="ARBA00023136"/>
    </source>
</evidence>
<dbReference type="Proteomes" id="UP000886476">
    <property type="component" value="Unassembled WGS sequence"/>
</dbReference>
<dbReference type="InterPro" id="IPR038731">
    <property type="entry name" value="RgtA/B/C-like"/>
</dbReference>
<comment type="caution">
    <text evidence="11">The sequence shown here is derived from an EMBL/GenBank/DDBJ whole genome shotgun (WGS) entry which is preliminary data.</text>
</comment>
<dbReference type="Pfam" id="PF13231">
    <property type="entry name" value="PMT_2"/>
    <property type="match status" value="1"/>
</dbReference>
<feature type="transmembrane region" description="Helical" evidence="9">
    <location>
        <begin position="221"/>
        <end position="243"/>
    </location>
</feature>
<dbReference type="EMBL" id="JABFDN010000002">
    <property type="protein sequence ID" value="NPU65406.1"/>
    <property type="molecule type" value="Genomic_DNA"/>
</dbReference>
<feature type="transmembrane region" description="Helical" evidence="9">
    <location>
        <begin position="179"/>
        <end position="209"/>
    </location>
</feature>
<feature type="region of interest" description="Disordered" evidence="8">
    <location>
        <begin position="520"/>
        <end position="543"/>
    </location>
</feature>
<dbReference type="PANTHER" id="PTHR33908:SF9">
    <property type="entry name" value="BLL5595 PROTEIN"/>
    <property type="match status" value="1"/>
</dbReference>
<evidence type="ECO:0000256" key="4">
    <source>
        <dbReference type="ARBA" id="ARBA00022679"/>
    </source>
</evidence>
<gene>
    <name evidence="11" type="ORF">HL667_10405</name>
</gene>
<evidence type="ECO:0000313" key="11">
    <source>
        <dbReference type="EMBL" id="NPU65406.1"/>
    </source>
</evidence>
<sequence length="543" mass="57912">MSLALPAIAIEANGSVARWRRALNLWIDAVEDGWAVPALIVGFVAAWMIYFSIAYVGGDLHQDVIETWSLGRSFAWGSTKHPPLMGWAARAWTLVFPLTNWSFNLLALTNAAVGLWAVDLITRRFARGDKRLVVLLLLMLLPIYQFHAQRFNANAVLLSSWPLATLCFLRSFETRAAGWAIAAGLAAALAMLGKYYSIFLIAGFVVAALCHQDRRSYFSSAAPWVAAFSGLAALAPHLVWLAATGAQPFSHAIAHHVGKTSAAALLEGSGFLLAMAGIAGIPGLIWLAMTRPRLGRVLNDALSLGSGLRLLAMIGLGSVVFPALISVIFRTDMPPLWGLQGVFLLVIVIVCGASYQAPRDLTANLAAIAIGIAAIAATVVAPLHALYRNYVPLSEGRNFYVPAVAELDRLWRTAASTGLPAVGGDDGLAFAAAFYGTDHPRYELSLVHPHELQLPGEALTAQGWAALCYDTDISCISGMSAVAARAKHSVQAGFTLRTNLFGWQGASQGFVALIVPPATAPSTAPPQGPHDLSARRRLPRTAN</sequence>
<name>A0ABX2CAY6_9BRAD</name>
<keyword evidence="4" id="KW-0808">Transferase</keyword>
<feature type="transmembrane region" description="Helical" evidence="9">
    <location>
        <begin position="264"/>
        <end position="288"/>
    </location>
</feature>
<dbReference type="InterPro" id="IPR050297">
    <property type="entry name" value="LipidA_mod_glycosyltrf_83"/>
</dbReference>
<evidence type="ECO:0000256" key="6">
    <source>
        <dbReference type="ARBA" id="ARBA00022989"/>
    </source>
</evidence>
<feature type="transmembrane region" description="Helical" evidence="9">
    <location>
        <begin position="363"/>
        <end position="387"/>
    </location>
</feature>
<feature type="transmembrane region" description="Helical" evidence="9">
    <location>
        <begin position="132"/>
        <end position="148"/>
    </location>
</feature>
<comment type="subcellular location">
    <subcellularLocation>
        <location evidence="1">Cell membrane</location>
        <topology evidence="1">Multi-pass membrane protein</topology>
    </subcellularLocation>
</comment>
<keyword evidence="12" id="KW-1185">Reference proteome</keyword>
<feature type="domain" description="Glycosyltransferase RgtA/B/C/D-like" evidence="10">
    <location>
        <begin position="80"/>
        <end position="240"/>
    </location>
</feature>
<feature type="transmembrane region" description="Helical" evidence="9">
    <location>
        <begin position="38"/>
        <end position="57"/>
    </location>
</feature>
<accession>A0ABX2CAY6</accession>
<protein>
    <recommendedName>
        <fullName evidence="10">Glycosyltransferase RgtA/B/C/D-like domain-containing protein</fullName>
    </recommendedName>
</protein>
<evidence type="ECO:0000256" key="1">
    <source>
        <dbReference type="ARBA" id="ARBA00004651"/>
    </source>
</evidence>
<evidence type="ECO:0000256" key="3">
    <source>
        <dbReference type="ARBA" id="ARBA00022676"/>
    </source>
</evidence>
<evidence type="ECO:0000256" key="9">
    <source>
        <dbReference type="SAM" id="Phobius"/>
    </source>
</evidence>
<feature type="transmembrane region" description="Helical" evidence="9">
    <location>
        <begin position="308"/>
        <end position="329"/>
    </location>
</feature>
<keyword evidence="3" id="KW-0328">Glycosyltransferase</keyword>
<feature type="transmembrane region" description="Helical" evidence="9">
    <location>
        <begin position="336"/>
        <end position="357"/>
    </location>
</feature>
<keyword evidence="5 9" id="KW-0812">Transmembrane</keyword>
<reference evidence="11" key="1">
    <citation type="submission" date="2020-05" db="EMBL/GenBank/DDBJ databases">
        <title>Nod-independent and nitrogen-fixing Bradyrhizobium aeschynomene sp. nov. isolated from nodules of Aeschynomene indica.</title>
        <authorList>
            <person name="Zhang Z."/>
        </authorList>
    </citation>
    <scope>NUCLEOTIDE SEQUENCE</scope>
    <source>
        <strain evidence="11">83012</strain>
    </source>
</reference>
<evidence type="ECO:0000259" key="10">
    <source>
        <dbReference type="Pfam" id="PF13231"/>
    </source>
</evidence>
<keyword evidence="7 9" id="KW-0472">Membrane</keyword>
<keyword evidence="6 9" id="KW-1133">Transmembrane helix</keyword>
<proteinExistence type="predicted"/>